<name>A0A1L9SP17_9EURO</name>
<dbReference type="Proteomes" id="UP000184188">
    <property type="component" value="Unassembled WGS sequence"/>
</dbReference>
<dbReference type="PANTHER" id="PTHR46206:SF7">
    <property type="entry name" value="P450, PUTATIVE (EUROFUNG)-RELATED"/>
    <property type="match status" value="1"/>
</dbReference>
<dbReference type="EMBL" id="KV878338">
    <property type="protein sequence ID" value="OJJ48948.1"/>
    <property type="molecule type" value="Genomic_DNA"/>
</dbReference>
<dbReference type="InterPro" id="IPR036396">
    <property type="entry name" value="Cyt_P450_sf"/>
</dbReference>
<evidence type="ECO:0008006" key="11">
    <source>
        <dbReference type="Google" id="ProtNLM"/>
    </source>
</evidence>
<organism evidence="9 10">
    <name type="scientific">Penicilliopsis zonata CBS 506.65</name>
    <dbReference type="NCBI Taxonomy" id="1073090"/>
    <lineage>
        <taxon>Eukaryota</taxon>
        <taxon>Fungi</taxon>
        <taxon>Dikarya</taxon>
        <taxon>Ascomycota</taxon>
        <taxon>Pezizomycotina</taxon>
        <taxon>Eurotiomycetes</taxon>
        <taxon>Eurotiomycetidae</taxon>
        <taxon>Eurotiales</taxon>
        <taxon>Aspergillaceae</taxon>
        <taxon>Penicilliopsis</taxon>
    </lineage>
</organism>
<evidence type="ECO:0000256" key="2">
    <source>
        <dbReference type="ARBA" id="ARBA00010617"/>
    </source>
</evidence>
<dbReference type="PANTHER" id="PTHR46206">
    <property type="entry name" value="CYTOCHROME P450"/>
    <property type="match status" value="1"/>
</dbReference>
<keyword evidence="7" id="KW-0503">Monooxygenase</keyword>
<gene>
    <name evidence="9" type="ORF">ASPZODRAFT_1360433</name>
</gene>
<dbReference type="CDD" id="cd11041">
    <property type="entry name" value="CYP503A1-like"/>
    <property type="match status" value="1"/>
</dbReference>
<dbReference type="RefSeq" id="XP_022583458.1">
    <property type="nucleotide sequence ID" value="XM_022723965.1"/>
</dbReference>
<dbReference type="GO" id="GO:0019748">
    <property type="term" value="P:secondary metabolic process"/>
    <property type="evidence" value="ECO:0007669"/>
    <property type="project" value="UniProtKB-ARBA"/>
</dbReference>
<dbReference type="AlphaFoldDB" id="A0A1L9SP17"/>
<dbReference type="Pfam" id="PF00067">
    <property type="entry name" value="p450"/>
    <property type="match status" value="1"/>
</dbReference>
<comment type="cofactor">
    <cofactor evidence="1 6">
        <name>heme</name>
        <dbReference type="ChEBI" id="CHEBI:30413"/>
    </cofactor>
</comment>
<dbReference type="PRINTS" id="PR00465">
    <property type="entry name" value="EP450IV"/>
</dbReference>
<dbReference type="GO" id="GO:0004497">
    <property type="term" value="F:monooxygenase activity"/>
    <property type="evidence" value="ECO:0007669"/>
    <property type="project" value="UniProtKB-KW"/>
</dbReference>
<sequence>MLSKEQLEDLLAVTDCPVLFWLLVGVIFLFLHWNFWPSSRNRLEIPVIRSSNYLPDVINRVLYLFRAPYLIHYGYRKNKNSAFRLLRWGGDLIVLPLKYVDDFKNLPADMLDARSPSFEKILTSYMVFMTNHVVAAETVKKRLNPALGRLFPRFMDELDYAFQVEFPSSDEIGGWVRVKPMDVITRIVTRATSRVMIGDDTCRNEIWIDTASSYAQNVIKAVKVLSLFPEFLRPLVANILPCTRRLRNQLAFIRDTLLVPMIHERRADERSGDPQYARPDDFLQYLMDFAEDYELNTDAARTAHDFMAIVGMATVWTTSSAITQALLDLVVLPEFLPPMRWEIRASLGRNSWKDITEGTIVSQRRLDSFLKESIRLSPPMELTFHRILKEPIVLYDGVVLPKGTRICFPSGPISRDPGVITHPDSFNCFRWCFTTPSPWNSLVNVNPTNLHFGIGQHACPGRYFAAYVMKAILGRIIYEYDFRYEVHREDRPDNVYMGEAIFPDANVTLLFRKRLGIY</sequence>
<dbReference type="GO" id="GO:0005506">
    <property type="term" value="F:iron ion binding"/>
    <property type="evidence" value="ECO:0007669"/>
    <property type="project" value="InterPro"/>
</dbReference>
<comment type="similarity">
    <text evidence="2 7">Belongs to the cytochrome P450 family.</text>
</comment>
<keyword evidence="8" id="KW-0812">Transmembrane</keyword>
<evidence type="ECO:0000256" key="4">
    <source>
        <dbReference type="ARBA" id="ARBA00023002"/>
    </source>
</evidence>
<dbReference type="PROSITE" id="PS00086">
    <property type="entry name" value="CYTOCHROME_P450"/>
    <property type="match status" value="1"/>
</dbReference>
<dbReference type="InterPro" id="IPR001128">
    <property type="entry name" value="Cyt_P450"/>
</dbReference>
<dbReference type="GO" id="GO:0016705">
    <property type="term" value="F:oxidoreductase activity, acting on paired donors, with incorporation or reduction of molecular oxygen"/>
    <property type="evidence" value="ECO:0007669"/>
    <property type="project" value="InterPro"/>
</dbReference>
<keyword evidence="8" id="KW-1133">Transmembrane helix</keyword>
<evidence type="ECO:0000256" key="1">
    <source>
        <dbReference type="ARBA" id="ARBA00001971"/>
    </source>
</evidence>
<dbReference type="Gene3D" id="1.10.630.10">
    <property type="entry name" value="Cytochrome P450"/>
    <property type="match status" value="1"/>
</dbReference>
<keyword evidence="8" id="KW-0472">Membrane</keyword>
<dbReference type="InterPro" id="IPR002403">
    <property type="entry name" value="Cyt_P450_E_grp-IV"/>
</dbReference>
<reference evidence="10" key="1">
    <citation type="journal article" date="2017" name="Genome Biol.">
        <title>Comparative genomics reveals high biological diversity and specific adaptations in the industrially and medically important fungal genus Aspergillus.</title>
        <authorList>
            <person name="de Vries R.P."/>
            <person name="Riley R."/>
            <person name="Wiebenga A."/>
            <person name="Aguilar-Osorio G."/>
            <person name="Amillis S."/>
            <person name="Uchima C.A."/>
            <person name="Anderluh G."/>
            <person name="Asadollahi M."/>
            <person name="Askin M."/>
            <person name="Barry K."/>
            <person name="Battaglia E."/>
            <person name="Bayram O."/>
            <person name="Benocci T."/>
            <person name="Braus-Stromeyer S.A."/>
            <person name="Caldana C."/>
            <person name="Canovas D."/>
            <person name="Cerqueira G.C."/>
            <person name="Chen F."/>
            <person name="Chen W."/>
            <person name="Choi C."/>
            <person name="Clum A."/>
            <person name="Dos Santos R.A."/>
            <person name="Damasio A.R."/>
            <person name="Diallinas G."/>
            <person name="Emri T."/>
            <person name="Fekete E."/>
            <person name="Flipphi M."/>
            <person name="Freyberg S."/>
            <person name="Gallo A."/>
            <person name="Gournas C."/>
            <person name="Habgood R."/>
            <person name="Hainaut M."/>
            <person name="Harispe M.L."/>
            <person name="Henrissat B."/>
            <person name="Hilden K.S."/>
            <person name="Hope R."/>
            <person name="Hossain A."/>
            <person name="Karabika E."/>
            <person name="Karaffa L."/>
            <person name="Karanyi Z."/>
            <person name="Krasevec N."/>
            <person name="Kuo A."/>
            <person name="Kusch H."/>
            <person name="LaButti K."/>
            <person name="Lagendijk E.L."/>
            <person name="Lapidus A."/>
            <person name="Levasseur A."/>
            <person name="Lindquist E."/>
            <person name="Lipzen A."/>
            <person name="Logrieco A.F."/>
            <person name="MacCabe A."/>
            <person name="Maekelae M.R."/>
            <person name="Malavazi I."/>
            <person name="Melin P."/>
            <person name="Meyer V."/>
            <person name="Mielnichuk N."/>
            <person name="Miskei M."/>
            <person name="Molnar A.P."/>
            <person name="Mule G."/>
            <person name="Ngan C.Y."/>
            <person name="Orejas M."/>
            <person name="Orosz E."/>
            <person name="Ouedraogo J.P."/>
            <person name="Overkamp K.M."/>
            <person name="Park H.-S."/>
            <person name="Perrone G."/>
            <person name="Piumi F."/>
            <person name="Punt P.J."/>
            <person name="Ram A.F."/>
            <person name="Ramon A."/>
            <person name="Rauscher S."/>
            <person name="Record E."/>
            <person name="Riano-Pachon D.M."/>
            <person name="Robert V."/>
            <person name="Roehrig J."/>
            <person name="Ruller R."/>
            <person name="Salamov A."/>
            <person name="Salih N.S."/>
            <person name="Samson R.A."/>
            <person name="Sandor E."/>
            <person name="Sanguinetti M."/>
            <person name="Schuetze T."/>
            <person name="Sepcic K."/>
            <person name="Shelest E."/>
            <person name="Sherlock G."/>
            <person name="Sophianopoulou V."/>
            <person name="Squina F.M."/>
            <person name="Sun H."/>
            <person name="Susca A."/>
            <person name="Todd R.B."/>
            <person name="Tsang A."/>
            <person name="Unkles S.E."/>
            <person name="van de Wiele N."/>
            <person name="van Rossen-Uffink D."/>
            <person name="Oliveira J.V."/>
            <person name="Vesth T.C."/>
            <person name="Visser J."/>
            <person name="Yu J.-H."/>
            <person name="Zhou M."/>
            <person name="Andersen M.R."/>
            <person name="Archer D.B."/>
            <person name="Baker S.E."/>
            <person name="Benoit I."/>
            <person name="Brakhage A.A."/>
            <person name="Braus G.H."/>
            <person name="Fischer R."/>
            <person name="Frisvad J.C."/>
            <person name="Goldman G.H."/>
            <person name="Houbraken J."/>
            <person name="Oakley B."/>
            <person name="Pocsi I."/>
            <person name="Scazzocchio C."/>
            <person name="Seiboth B."/>
            <person name="vanKuyk P.A."/>
            <person name="Wortman J."/>
            <person name="Dyer P.S."/>
            <person name="Grigoriev I.V."/>
        </authorList>
    </citation>
    <scope>NUCLEOTIDE SEQUENCE [LARGE SCALE GENOMIC DNA]</scope>
    <source>
        <strain evidence="10">CBS 506.65</strain>
    </source>
</reference>
<proteinExistence type="inferred from homology"/>
<evidence type="ECO:0000256" key="7">
    <source>
        <dbReference type="RuleBase" id="RU000461"/>
    </source>
</evidence>
<dbReference type="OrthoDB" id="1844152at2759"/>
<evidence type="ECO:0000313" key="10">
    <source>
        <dbReference type="Proteomes" id="UP000184188"/>
    </source>
</evidence>
<feature type="binding site" description="axial binding residue" evidence="6">
    <location>
        <position position="459"/>
    </location>
    <ligand>
        <name>heme</name>
        <dbReference type="ChEBI" id="CHEBI:30413"/>
    </ligand>
    <ligandPart>
        <name>Fe</name>
        <dbReference type="ChEBI" id="CHEBI:18248"/>
    </ligandPart>
</feature>
<keyword evidence="6 7" id="KW-0349">Heme</keyword>
<feature type="transmembrane region" description="Helical" evidence="8">
    <location>
        <begin position="18"/>
        <end position="36"/>
    </location>
</feature>
<dbReference type="SUPFAM" id="SSF48264">
    <property type="entry name" value="Cytochrome P450"/>
    <property type="match status" value="1"/>
</dbReference>
<dbReference type="STRING" id="1073090.A0A1L9SP17"/>
<keyword evidence="3 6" id="KW-0479">Metal-binding</keyword>
<evidence type="ECO:0000256" key="3">
    <source>
        <dbReference type="ARBA" id="ARBA00022723"/>
    </source>
</evidence>
<evidence type="ECO:0000313" key="9">
    <source>
        <dbReference type="EMBL" id="OJJ48948.1"/>
    </source>
</evidence>
<evidence type="ECO:0000256" key="5">
    <source>
        <dbReference type="ARBA" id="ARBA00023004"/>
    </source>
</evidence>
<keyword evidence="10" id="KW-1185">Reference proteome</keyword>
<keyword evidence="5 6" id="KW-0408">Iron</keyword>
<dbReference type="InterPro" id="IPR017972">
    <property type="entry name" value="Cyt_P450_CS"/>
</dbReference>
<evidence type="ECO:0000256" key="6">
    <source>
        <dbReference type="PIRSR" id="PIRSR602403-1"/>
    </source>
</evidence>
<dbReference type="GO" id="GO:0020037">
    <property type="term" value="F:heme binding"/>
    <property type="evidence" value="ECO:0007669"/>
    <property type="project" value="InterPro"/>
</dbReference>
<dbReference type="VEuPathDB" id="FungiDB:ASPZODRAFT_1360433"/>
<keyword evidence="4 7" id="KW-0560">Oxidoreductase</keyword>
<evidence type="ECO:0000256" key="8">
    <source>
        <dbReference type="SAM" id="Phobius"/>
    </source>
</evidence>
<accession>A0A1L9SP17</accession>
<dbReference type="GeneID" id="34610430"/>
<protein>
    <recommendedName>
        <fullName evidence="11">Cytochrome P450</fullName>
    </recommendedName>
</protein>